<dbReference type="EMBL" id="AP024169">
    <property type="protein sequence ID" value="BCN32137.1"/>
    <property type="molecule type" value="Genomic_DNA"/>
</dbReference>
<dbReference type="KEGG" id="ahb:bsdtb5_34320"/>
<organism evidence="2 3">
    <name type="scientific">Anaeromicropila herbilytica</name>
    <dbReference type="NCBI Taxonomy" id="2785025"/>
    <lineage>
        <taxon>Bacteria</taxon>
        <taxon>Bacillati</taxon>
        <taxon>Bacillota</taxon>
        <taxon>Clostridia</taxon>
        <taxon>Lachnospirales</taxon>
        <taxon>Lachnospiraceae</taxon>
        <taxon>Anaeromicropila</taxon>
    </lineage>
</organism>
<name>A0A7R7IE11_9FIRM</name>
<evidence type="ECO:0000256" key="1">
    <source>
        <dbReference type="SAM" id="MobiDB-lite"/>
    </source>
</evidence>
<evidence type="ECO:0000313" key="3">
    <source>
        <dbReference type="Proteomes" id="UP000595897"/>
    </source>
</evidence>
<protein>
    <submittedName>
        <fullName evidence="2">Uncharacterized protein</fullName>
    </submittedName>
</protein>
<feature type="compositionally biased region" description="Polar residues" evidence="1">
    <location>
        <begin position="321"/>
        <end position="330"/>
    </location>
</feature>
<dbReference type="RefSeq" id="WP_271713208.1">
    <property type="nucleotide sequence ID" value="NZ_AP024169.1"/>
</dbReference>
<accession>A0A7R7IE11</accession>
<sequence length="351" mass="38316">MSRCSKNNYPSGKFFGVDCDEDLTINGETPANIPDGRTDPCLKAPCGEPKLLTLLANAIYDESGINLCRVIRVTQDVDGAFIDLAPYLNAACNILLEVIDYNLSDSDVQLIPNRPNCVSVRLTNLELTFAARLVDSCGRILTSFRFRATYLLEDESDESYNPDTNPTSICTELYAPYGVSYNSQTNSPMISSIGFVGIPITTGPNANFANNFIPQGISIQAMAKVLSLELTNDTSRVVPEMAVGLTLLLRSSYIVEYKFEHAGISVPPKAVPIIEEDLDCIRFVEGDLLAKNVKPLELRRNNRHSDPLCPKPCYQPGISGGSRSNDTAATSDVFDELAGSSEDSDIEDTFD</sequence>
<gene>
    <name evidence="2" type="ORF">bsdtb5_34320</name>
</gene>
<feature type="region of interest" description="Disordered" evidence="1">
    <location>
        <begin position="309"/>
        <end position="351"/>
    </location>
</feature>
<proteinExistence type="predicted"/>
<reference evidence="2" key="1">
    <citation type="submission" date="2020-11" db="EMBL/GenBank/DDBJ databases">
        <title>Draft genome sequencing of a Lachnospiraceae strain isolated from anoxic soil subjected to BSD treatment.</title>
        <authorList>
            <person name="Uek A."/>
            <person name="Tonouchi A."/>
        </authorList>
    </citation>
    <scope>NUCLEOTIDE SEQUENCE [LARGE SCALE GENOMIC DNA]</scope>
    <source>
        <strain evidence="2">TB5</strain>
    </source>
</reference>
<dbReference type="Proteomes" id="UP000595897">
    <property type="component" value="Chromosome"/>
</dbReference>
<feature type="compositionally biased region" description="Acidic residues" evidence="1">
    <location>
        <begin position="342"/>
        <end position="351"/>
    </location>
</feature>
<evidence type="ECO:0000313" key="2">
    <source>
        <dbReference type="EMBL" id="BCN32137.1"/>
    </source>
</evidence>
<dbReference type="AlphaFoldDB" id="A0A7R7IE11"/>
<keyword evidence="3" id="KW-1185">Reference proteome</keyword>